<dbReference type="Proteomes" id="UP000789366">
    <property type="component" value="Unassembled WGS sequence"/>
</dbReference>
<evidence type="ECO:0000313" key="1">
    <source>
        <dbReference type="EMBL" id="CAG8757242.1"/>
    </source>
</evidence>
<feature type="non-terminal residue" evidence="1">
    <location>
        <position position="118"/>
    </location>
</feature>
<dbReference type="EMBL" id="CAJVPW010046234">
    <property type="protein sequence ID" value="CAG8757242.1"/>
    <property type="molecule type" value="Genomic_DNA"/>
</dbReference>
<proteinExistence type="predicted"/>
<evidence type="ECO:0000313" key="2">
    <source>
        <dbReference type="Proteomes" id="UP000789366"/>
    </source>
</evidence>
<protein>
    <submittedName>
        <fullName evidence="1">9777_t:CDS:1</fullName>
    </submittedName>
</protein>
<reference evidence="1" key="1">
    <citation type="submission" date="2021-06" db="EMBL/GenBank/DDBJ databases">
        <authorList>
            <person name="Kallberg Y."/>
            <person name="Tangrot J."/>
            <person name="Rosling A."/>
        </authorList>
    </citation>
    <scope>NUCLEOTIDE SEQUENCE</scope>
    <source>
        <strain evidence="1">28 12/20/2015</strain>
    </source>
</reference>
<keyword evidence="2" id="KW-1185">Reference proteome</keyword>
<accession>A0ACA9QM42</accession>
<sequence length="118" mass="13963">MTQPTFSKNITSVLIKYDLTENNLVESERITRYHLFNKNEYPYCKCNLNKTIGTGYTVILVEDEEYYLIESINYFYDNDDMKPGFRVFSDIIKYTTFKFDTKGEKSNGILFVFKHASE</sequence>
<gene>
    <name evidence="1" type="ORF">SPELUC_LOCUS14889</name>
</gene>
<comment type="caution">
    <text evidence="1">The sequence shown here is derived from an EMBL/GenBank/DDBJ whole genome shotgun (WGS) entry which is preliminary data.</text>
</comment>
<organism evidence="1 2">
    <name type="scientific">Cetraspora pellucida</name>
    <dbReference type="NCBI Taxonomy" id="1433469"/>
    <lineage>
        <taxon>Eukaryota</taxon>
        <taxon>Fungi</taxon>
        <taxon>Fungi incertae sedis</taxon>
        <taxon>Mucoromycota</taxon>
        <taxon>Glomeromycotina</taxon>
        <taxon>Glomeromycetes</taxon>
        <taxon>Diversisporales</taxon>
        <taxon>Gigasporaceae</taxon>
        <taxon>Cetraspora</taxon>
    </lineage>
</organism>
<name>A0ACA9QM42_9GLOM</name>